<accession>T1F5R2</accession>
<evidence type="ECO:0000313" key="2">
    <source>
        <dbReference type="EnsemblMetazoa" id="HelroP172661"/>
    </source>
</evidence>
<dbReference type="OrthoDB" id="6437161at2759"/>
<dbReference type="HOGENOM" id="CLU_024537_1_0_1"/>
<dbReference type="KEGG" id="hro:HELRODRAFT_172661"/>
<reference evidence="1 3" key="2">
    <citation type="journal article" date="2013" name="Nature">
        <title>Insights into bilaterian evolution from three spiralian genomes.</title>
        <authorList>
            <person name="Simakov O."/>
            <person name="Marletaz F."/>
            <person name="Cho S.J."/>
            <person name="Edsinger-Gonzales E."/>
            <person name="Havlak P."/>
            <person name="Hellsten U."/>
            <person name="Kuo D.H."/>
            <person name="Larsson T."/>
            <person name="Lv J."/>
            <person name="Arendt D."/>
            <person name="Savage R."/>
            <person name="Osoegawa K."/>
            <person name="de Jong P."/>
            <person name="Grimwood J."/>
            <person name="Chapman J.A."/>
            <person name="Shapiro H."/>
            <person name="Aerts A."/>
            <person name="Otillar R.P."/>
            <person name="Terry A.Y."/>
            <person name="Boore J.L."/>
            <person name="Grigoriev I.V."/>
            <person name="Lindberg D.R."/>
            <person name="Seaver E.C."/>
            <person name="Weisblat D.A."/>
            <person name="Putnam N.H."/>
            <person name="Rokhsar D.S."/>
        </authorList>
    </citation>
    <scope>NUCLEOTIDE SEQUENCE</scope>
</reference>
<protein>
    <recommendedName>
        <fullName evidence="4">CCHC-type domain-containing protein</fullName>
    </recommendedName>
</protein>
<dbReference type="OMA" id="VEVCCIS"/>
<organism evidence="2 3">
    <name type="scientific">Helobdella robusta</name>
    <name type="common">Californian leech</name>
    <dbReference type="NCBI Taxonomy" id="6412"/>
    <lineage>
        <taxon>Eukaryota</taxon>
        <taxon>Metazoa</taxon>
        <taxon>Spiralia</taxon>
        <taxon>Lophotrochozoa</taxon>
        <taxon>Annelida</taxon>
        <taxon>Clitellata</taxon>
        <taxon>Hirudinea</taxon>
        <taxon>Rhynchobdellida</taxon>
        <taxon>Glossiphoniidae</taxon>
        <taxon>Helobdella</taxon>
    </lineage>
</organism>
<dbReference type="RefSeq" id="XP_009017574.1">
    <property type="nucleotide sequence ID" value="XM_009019326.1"/>
</dbReference>
<dbReference type="PANTHER" id="PTHR46888">
    <property type="entry name" value="ZINC KNUCKLE DOMAINCONTAINING PROTEIN-RELATED"/>
    <property type="match status" value="1"/>
</dbReference>
<reference evidence="2" key="3">
    <citation type="submission" date="2015-06" db="UniProtKB">
        <authorList>
            <consortium name="EnsemblMetazoa"/>
        </authorList>
    </citation>
    <scope>IDENTIFICATION</scope>
</reference>
<gene>
    <name evidence="2" type="primary">20204161</name>
    <name evidence="1" type="ORF">HELRODRAFT_172661</name>
</gene>
<keyword evidence="3" id="KW-1185">Reference proteome</keyword>
<dbReference type="CDD" id="cd00303">
    <property type="entry name" value="retropepsin_like"/>
    <property type="match status" value="1"/>
</dbReference>
<evidence type="ECO:0000313" key="1">
    <source>
        <dbReference type="EMBL" id="ESO04305.1"/>
    </source>
</evidence>
<evidence type="ECO:0000313" key="3">
    <source>
        <dbReference type="Proteomes" id="UP000015101"/>
    </source>
</evidence>
<dbReference type="EMBL" id="KB096502">
    <property type="protein sequence ID" value="ESO04305.1"/>
    <property type="molecule type" value="Genomic_DNA"/>
</dbReference>
<dbReference type="EMBL" id="AMQM01004311">
    <property type="status" value="NOT_ANNOTATED_CDS"/>
    <property type="molecule type" value="Genomic_DNA"/>
</dbReference>
<dbReference type="Proteomes" id="UP000015101">
    <property type="component" value="Unassembled WGS sequence"/>
</dbReference>
<dbReference type="AlphaFoldDB" id="T1F5R2"/>
<dbReference type="Gene3D" id="2.40.70.10">
    <property type="entry name" value="Acid Proteases"/>
    <property type="match status" value="1"/>
</dbReference>
<reference evidence="3" key="1">
    <citation type="submission" date="2012-12" db="EMBL/GenBank/DDBJ databases">
        <authorList>
            <person name="Hellsten U."/>
            <person name="Grimwood J."/>
            <person name="Chapman J.A."/>
            <person name="Shapiro H."/>
            <person name="Aerts A."/>
            <person name="Otillar R.P."/>
            <person name="Terry A.Y."/>
            <person name="Boore J.L."/>
            <person name="Simakov O."/>
            <person name="Marletaz F."/>
            <person name="Cho S.-J."/>
            <person name="Edsinger-Gonzales E."/>
            <person name="Havlak P."/>
            <person name="Kuo D.-H."/>
            <person name="Larsson T."/>
            <person name="Lv J."/>
            <person name="Arendt D."/>
            <person name="Savage R."/>
            <person name="Osoegawa K."/>
            <person name="de Jong P."/>
            <person name="Lindberg D.R."/>
            <person name="Seaver E.C."/>
            <person name="Weisblat D.A."/>
            <person name="Putnam N.H."/>
            <person name="Grigoriev I.V."/>
            <person name="Rokhsar D.S."/>
        </authorList>
    </citation>
    <scope>NUCLEOTIDE SEQUENCE</scope>
</reference>
<evidence type="ECO:0008006" key="4">
    <source>
        <dbReference type="Google" id="ProtNLM"/>
    </source>
</evidence>
<dbReference type="CTD" id="20204161"/>
<dbReference type="SUPFAM" id="SSF50630">
    <property type="entry name" value="Acid proteases"/>
    <property type="match status" value="1"/>
</dbReference>
<dbReference type="InterPro" id="IPR021109">
    <property type="entry name" value="Peptidase_aspartic_dom_sf"/>
</dbReference>
<name>T1F5R2_HELRO</name>
<dbReference type="EnsemblMetazoa" id="HelroT172661">
    <property type="protein sequence ID" value="HelroP172661"/>
    <property type="gene ID" value="HelroG172661"/>
</dbReference>
<dbReference type="InParanoid" id="T1F5R2"/>
<dbReference type="GeneID" id="20204161"/>
<sequence>MRRMEHKEDTEEQLGRKTQQQKYAIGVKGRVGPMIDMCPSDPRRIASYFHLIEGVFDKFQVEDSLKVKILLSKLDVKMRNVMNELDNDKRYDYEVVKRQILQRCRFSPMKLRDEFFGSRKAKDETFPAFAARLHSCLRLYFQSRQAESFDRGLSLLVADRMKELLPKNLLDHILTRESEDWFTHDQMADILERYEANMNMTCSTAHAAGYKVRPMTNQDNLNTRWQKTETKSGPVSVSGCYSRGNTGHLAKHCSRKIKDEPVKRIMKCQVNQMLDGTVNEQAQEGVGKKVQVGKFFKRPFVKVQVQGKQFCDALVDSGVEVCCISEKFFDALNLERMGQLRIVGLDGQIIAPSVKVWCAIIPNAHKKLLITPDVVERLKGTEEYAVPLVSLEEDTRNASGKVIQRRIKTFDGLTQEGKGQMFYDPEVGLTQWEPWNQEANNNNNIDHIESG</sequence>
<proteinExistence type="predicted"/>
<dbReference type="PANTHER" id="PTHR46888:SF1">
    <property type="entry name" value="RIBONUCLEASE H"/>
    <property type="match status" value="1"/>
</dbReference>